<protein>
    <submittedName>
        <fullName evidence="2">Uncharacterized protein</fullName>
    </submittedName>
</protein>
<dbReference type="EMBL" id="JAAMPC010000016">
    <property type="protein sequence ID" value="KAG2251059.1"/>
    <property type="molecule type" value="Genomic_DNA"/>
</dbReference>
<name>A0A8X7PER3_BRACI</name>
<dbReference type="OrthoDB" id="10521030at2759"/>
<dbReference type="AlphaFoldDB" id="A0A8X7PER3"/>
<organism evidence="2 3">
    <name type="scientific">Brassica carinata</name>
    <name type="common">Ethiopian mustard</name>
    <name type="synonym">Abyssinian cabbage</name>
    <dbReference type="NCBI Taxonomy" id="52824"/>
    <lineage>
        <taxon>Eukaryota</taxon>
        <taxon>Viridiplantae</taxon>
        <taxon>Streptophyta</taxon>
        <taxon>Embryophyta</taxon>
        <taxon>Tracheophyta</taxon>
        <taxon>Spermatophyta</taxon>
        <taxon>Magnoliopsida</taxon>
        <taxon>eudicotyledons</taxon>
        <taxon>Gunneridae</taxon>
        <taxon>Pentapetalae</taxon>
        <taxon>rosids</taxon>
        <taxon>malvids</taxon>
        <taxon>Brassicales</taxon>
        <taxon>Brassicaceae</taxon>
        <taxon>Brassiceae</taxon>
        <taxon>Brassica</taxon>
    </lineage>
</organism>
<reference evidence="2 3" key="1">
    <citation type="submission" date="2020-02" db="EMBL/GenBank/DDBJ databases">
        <authorList>
            <person name="Ma Q."/>
            <person name="Huang Y."/>
            <person name="Song X."/>
            <person name="Pei D."/>
        </authorList>
    </citation>
    <scope>NUCLEOTIDE SEQUENCE [LARGE SCALE GENOMIC DNA]</scope>
    <source>
        <strain evidence="2">Sxm20200214</strain>
        <tissue evidence="2">Leaf</tissue>
    </source>
</reference>
<feature type="signal peptide" evidence="1">
    <location>
        <begin position="1"/>
        <end position="23"/>
    </location>
</feature>
<accession>A0A8X7PER3</accession>
<sequence length="228" mass="25575">MFSRNSQTLSIFLISVLFRNSLKTSCYRQLAGSRHRISTDRHSIEECLFQLRKSTEFAGFEGGQSALTRAAYCEEAFSSGRRILWIMGILLRCDMLALMSMSLVLYDLRGSNGACLRFDRLASVILVSMKTEYFLKNADTSWMKLSMEFPSSLANNNRASLVRLAKSCGIFSFAHALGGRQPGRDMRPGLRDRDTEAPACAGFRYGCLVSRVRSGKIDVIGSWFRETG</sequence>
<dbReference type="Proteomes" id="UP000886595">
    <property type="component" value="Unassembled WGS sequence"/>
</dbReference>
<gene>
    <name evidence="2" type="ORF">Bca52824_081195</name>
</gene>
<evidence type="ECO:0000313" key="3">
    <source>
        <dbReference type="Proteomes" id="UP000886595"/>
    </source>
</evidence>
<keyword evidence="3" id="KW-1185">Reference proteome</keyword>
<keyword evidence="1" id="KW-0732">Signal</keyword>
<comment type="caution">
    <text evidence="2">The sequence shown here is derived from an EMBL/GenBank/DDBJ whole genome shotgun (WGS) entry which is preliminary data.</text>
</comment>
<evidence type="ECO:0000256" key="1">
    <source>
        <dbReference type="SAM" id="SignalP"/>
    </source>
</evidence>
<feature type="chain" id="PRO_5036446333" evidence="1">
    <location>
        <begin position="24"/>
        <end position="228"/>
    </location>
</feature>
<evidence type="ECO:0000313" key="2">
    <source>
        <dbReference type="EMBL" id="KAG2251059.1"/>
    </source>
</evidence>
<proteinExistence type="predicted"/>